<dbReference type="InterPro" id="IPR007110">
    <property type="entry name" value="Ig-like_dom"/>
</dbReference>
<dbReference type="Gene3D" id="2.60.40.10">
    <property type="entry name" value="Immunoglobulins"/>
    <property type="match status" value="2"/>
</dbReference>
<dbReference type="GeneID" id="119737565"/>
<keyword evidence="1" id="KW-0472">Membrane</keyword>
<keyword evidence="1" id="KW-1133">Transmembrane helix</keyword>
<feature type="transmembrane region" description="Helical" evidence="1">
    <location>
        <begin position="487"/>
        <end position="518"/>
    </location>
</feature>
<dbReference type="EnsemblMetazoa" id="XM_038212015.1">
    <property type="protein sequence ID" value="XP_038067943.1"/>
    <property type="gene ID" value="LOC119737565"/>
</dbReference>
<feature type="domain" description="Ig-like" evidence="2">
    <location>
        <begin position="337"/>
        <end position="449"/>
    </location>
</feature>
<dbReference type="AlphaFoldDB" id="A0A914AW66"/>
<feature type="domain" description="Ig-like" evidence="2">
    <location>
        <begin position="101"/>
        <end position="214"/>
    </location>
</feature>
<evidence type="ECO:0000313" key="4">
    <source>
        <dbReference type="Proteomes" id="UP000887568"/>
    </source>
</evidence>
<name>A0A914AW66_PATMI</name>
<dbReference type="PROSITE" id="PS50835">
    <property type="entry name" value="IG_LIKE"/>
    <property type="match status" value="2"/>
</dbReference>
<evidence type="ECO:0000259" key="2">
    <source>
        <dbReference type="PROSITE" id="PS50835"/>
    </source>
</evidence>
<accession>A0A914AW66</accession>
<dbReference type="RefSeq" id="XP_038067943.1">
    <property type="nucleotide sequence ID" value="XM_038212015.1"/>
</dbReference>
<dbReference type="PANTHER" id="PTHR45889">
    <property type="entry name" value="IG-LIKE DOMAIN-CONTAINING PROTEIN"/>
    <property type="match status" value="1"/>
</dbReference>
<keyword evidence="1" id="KW-0812">Transmembrane</keyword>
<evidence type="ECO:0000313" key="3">
    <source>
        <dbReference type="EnsemblMetazoa" id="XP_038067943.1"/>
    </source>
</evidence>
<dbReference type="InterPro" id="IPR013783">
    <property type="entry name" value="Ig-like_fold"/>
</dbReference>
<dbReference type="PANTHER" id="PTHR45889:SF8">
    <property type="entry name" value="IG-LIKE DOMAIN-CONTAINING PROTEIN"/>
    <property type="match status" value="1"/>
</dbReference>
<organism evidence="3 4">
    <name type="scientific">Patiria miniata</name>
    <name type="common">Bat star</name>
    <name type="synonym">Asterina miniata</name>
    <dbReference type="NCBI Taxonomy" id="46514"/>
    <lineage>
        <taxon>Eukaryota</taxon>
        <taxon>Metazoa</taxon>
        <taxon>Echinodermata</taxon>
        <taxon>Eleutherozoa</taxon>
        <taxon>Asterozoa</taxon>
        <taxon>Asteroidea</taxon>
        <taxon>Valvatacea</taxon>
        <taxon>Valvatida</taxon>
        <taxon>Asterinidae</taxon>
        <taxon>Patiria</taxon>
    </lineage>
</organism>
<keyword evidence="4" id="KW-1185">Reference proteome</keyword>
<protein>
    <recommendedName>
        <fullName evidence="2">Ig-like domain-containing protein</fullName>
    </recommendedName>
</protein>
<evidence type="ECO:0000256" key="1">
    <source>
        <dbReference type="SAM" id="Phobius"/>
    </source>
</evidence>
<dbReference type="Proteomes" id="UP000887568">
    <property type="component" value="Unplaced"/>
</dbReference>
<reference evidence="3" key="1">
    <citation type="submission" date="2022-11" db="UniProtKB">
        <authorList>
            <consortium name="EnsemblMetazoa"/>
        </authorList>
    </citation>
    <scope>IDENTIFICATION</scope>
</reference>
<proteinExistence type="predicted"/>
<sequence length="543" mass="59504">MPCPLSKSCNMLVEEVDAMYWRYGSISNTALLISYFLGRVAPQNGIPEGVYDIDNECNLIIENVTASNQGTYYYKLKPHLLGMEVGQIEVCDKVSPRRSYPTVIGCNQDHEVDTCEARVRHDRTMHNLTCVMEQVKPAVELKWFLGGLTELKASSAVRPVVLPANTGLWLRNNTYSTSATIQVPSDYNDIEYVCEAMGVAVLGSSTTRTRVRLTKTKPTTATHDGALLLERGHRGIVPGPNSLTCKLMVEDVDAIYWFYGSLSDTFMLISYFNGRVAPQNGIPEGVYDIDDECNLIIENVTAPNEGTYFFKLKPHLLSMEYGQIEVCDKVAPSRSYPTVIGCNRDHDADTCKVRVRHDSTVHNLTCVMEQVKPAVQLKWFLGGLTELEASTAVRPVVLPANTGSSLRNNTYSTSATIQVPSDDNDIEYVCEATGVAVGSSSTRTRVRLTKTKPTTATYDEVRSSSNPGTTLALTDGIPIPNKPVDSIAIWVVASILLICFVAACVYIVSTVCIIVHVLKKVGAGTWQGLGALLNILSTVHEEG</sequence>